<feature type="compositionally biased region" description="Pro residues" evidence="4">
    <location>
        <begin position="493"/>
        <end position="502"/>
    </location>
</feature>
<feature type="region of interest" description="Disordered" evidence="4">
    <location>
        <begin position="355"/>
        <end position="375"/>
    </location>
</feature>
<dbReference type="Gene3D" id="3.30.70.330">
    <property type="match status" value="2"/>
</dbReference>
<sequence>MALLSTLTPEISSLVSALEPSLRPETLDEAFQNSLSTILNNPQTSNIQFFQLMKSLLQSPSVYTSNPNAINVPNGRGGKIALVLKVIALHGEKLTLCASTASLKILKSWIKESAYVTGSGSFAVLLHLLRSLKSLPISEEGISESGIGRCIGTLKKHEVCRSENGPLLKSLIKELIDTWMETAKRNAGKSGGKKRSSQDISPLSKKAKVAEPPKMSAAEAARARAEERSRKRKQPTETSKTSSDHSTSTSTVVTAESSTSTLTKEITKKSTTKTRTTLQSSPLPSPPTSPKSTSNLKRPGSKKNKKKVSFSSNLTSVRTYEVTISEEEEKELLNKLKNNTLSTKEKMKLDAAAERAMREKQKMKEQEDSESKNNAMKEQIEKLVKNINEQNNFKPFKPLPPTTTEKPVVQSKSKTQIEQKLKSIMPVQYLTKKDIPNNPDPLTKAEEAEQLKQIAQTVTKPIEWGETSGSASSTSTPASAPAPVPQQPMSFDPLPPQPPSQLPPQTHNSFEALPPTPMQQPPPQQQYGGYGGAPPPSLNPSNMPGFQTQQAPIGAKMASNLHVSGYGPATVRDHIQHLFSQYVQVKNIIFKDGFCFVNTDDPDGVSRARQALQGFMLNGSPMKINDAIKRNADAALPMERETDENLFRMSSEVKDNQTPLPLFPNGDINYSQIFDDKGNGTNTNLWVGGFRSTPTDMELRKLFGPHCQIKNTVIKDQYCFVNTEDLRGAVLARFNCQGDIFKGGVIKINFAGGKGGSSRPQPQQQQMQQQQQQPLGVRVKKSKPLRYAHK</sequence>
<comment type="caution">
    <text evidence="7">The sequence shown here is derived from an EMBL/GenBank/DDBJ whole genome shotgun (WGS) entry which is preliminary data.</text>
</comment>
<feature type="compositionally biased region" description="Basic residues" evidence="4">
    <location>
        <begin position="778"/>
        <end position="790"/>
    </location>
</feature>
<feature type="region of interest" description="Disordered" evidence="4">
    <location>
        <begin position="461"/>
        <end position="548"/>
    </location>
</feature>
<feature type="region of interest" description="Disordered" evidence="4">
    <location>
        <begin position="185"/>
        <end position="311"/>
    </location>
</feature>
<feature type="compositionally biased region" description="Low complexity" evidence="4">
    <location>
        <begin position="760"/>
        <end position="774"/>
    </location>
</feature>
<protein>
    <submittedName>
        <fullName evidence="7">Uncharacterized protein</fullName>
    </submittedName>
</protein>
<organism evidence="7 8">
    <name type="scientific">Triparma laevis f. inornata</name>
    <dbReference type="NCBI Taxonomy" id="1714386"/>
    <lineage>
        <taxon>Eukaryota</taxon>
        <taxon>Sar</taxon>
        <taxon>Stramenopiles</taxon>
        <taxon>Ochrophyta</taxon>
        <taxon>Bolidophyceae</taxon>
        <taxon>Parmales</taxon>
        <taxon>Triparmaceae</taxon>
        <taxon>Triparma</taxon>
    </lineage>
</organism>
<reference evidence="8" key="1">
    <citation type="journal article" date="2023" name="Commun. Biol.">
        <title>Genome analysis of Parmales, the sister group of diatoms, reveals the evolutionary specialization of diatoms from phago-mixotrophs to photoautotrophs.</title>
        <authorList>
            <person name="Ban H."/>
            <person name="Sato S."/>
            <person name="Yoshikawa S."/>
            <person name="Yamada K."/>
            <person name="Nakamura Y."/>
            <person name="Ichinomiya M."/>
            <person name="Sato N."/>
            <person name="Blanc-Mathieu R."/>
            <person name="Endo H."/>
            <person name="Kuwata A."/>
            <person name="Ogata H."/>
        </authorList>
    </citation>
    <scope>NUCLEOTIDE SEQUENCE [LARGE SCALE GENOMIC DNA]</scope>
</reference>
<evidence type="ECO:0000256" key="2">
    <source>
        <dbReference type="PROSITE-ProRule" id="PRU00176"/>
    </source>
</evidence>
<dbReference type="InterPro" id="IPR017923">
    <property type="entry name" value="TFIIS_N"/>
</dbReference>
<dbReference type="InterPro" id="IPR000504">
    <property type="entry name" value="RRM_dom"/>
</dbReference>
<feature type="compositionally biased region" description="Basic and acidic residues" evidence="4">
    <location>
        <begin position="355"/>
        <end position="371"/>
    </location>
</feature>
<dbReference type="CDD" id="cd00590">
    <property type="entry name" value="RRM_SF"/>
    <property type="match status" value="2"/>
</dbReference>
<feature type="region of interest" description="Disordered" evidence="4">
    <location>
        <begin position="390"/>
        <end position="417"/>
    </location>
</feature>
<evidence type="ECO:0000256" key="3">
    <source>
        <dbReference type="PROSITE-ProRule" id="PRU00649"/>
    </source>
</evidence>
<gene>
    <name evidence="7" type="ORF">TL16_g06114</name>
</gene>
<dbReference type="PANTHER" id="PTHR23189">
    <property type="entry name" value="RNA RECOGNITION MOTIF-CONTAINING"/>
    <property type="match status" value="1"/>
</dbReference>
<name>A0A9W7ECM9_9STRA</name>
<proteinExistence type="predicted"/>
<dbReference type="SUPFAM" id="SSF47676">
    <property type="entry name" value="Conserved domain common to transcription factors TFIIS, elongin A, CRSP70"/>
    <property type="match status" value="1"/>
</dbReference>
<feature type="compositionally biased region" description="Polar residues" evidence="4">
    <location>
        <begin position="539"/>
        <end position="548"/>
    </location>
</feature>
<dbReference type="GO" id="GO:0003723">
    <property type="term" value="F:RNA binding"/>
    <property type="evidence" value="ECO:0007669"/>
    <property type="project" value="UniProtKB-UniRule"/>
</dbReference>
<keyword evidence="1 2" id="KW-0694">RNA-binding</keyword>
<feature type="compositionally biased region" description="Low complexity" evidence="4">
    <location>
        <begin position="273"/>
        <end position="282"/>
    </location>
</feature>
<feature type="compositionally biased region" description="Pro residues" evidence="4">
    <location>
        <begin position="514"/>
        <end position="524"/>
    </location>
</feature>
<dbReference type="GO" id="GO:0005634">
    <property type="term" value="C:nucleus"/>
    <property type="evidence" value="ECO:0007669"/>
    <property type="project" value="UniProtKB-SubCell"/>
</dbReference>
<feature type="compositionally biased region" description="Low complexity" evidence="4">
    <location>
        <begin position="467"/>
        <end position="479"/>
    </location>
</feature>
<keyword evidence="3" id="KW-0539">Nucleus</keyword>
<feature type="domain" description="RRM" evidence="5">
    <location>
        <begin position="559"/>
        <end position="629"/>
    </location>
</feature>
<feature type="compositionally biased region" description="Basic residues" evidence="4">
    <location>
        <begin position="299"/>
        <end position="308"/>
    </location>
</feature>
<accession>A0A9W7ECM9</accession>
<evidence type="ECO:0000313" key="8">
    <source>
        <dbReference type="Proteomes" id="UP001162640"/>
    </source>
</evidence>
<dbReference type="EMBL" id="BLQM01000182">
    <property type="protein sequence ID" value="GMH73175.1"/>
    <property type="molecule type" value="Genomic_DNA"/>
</dbReference>
<dbReference type="SMART" id="SM00360">
    <property type="entry name" value="RRM"/>
    <property type="match status" value="2"/>
</dbReference>
<feature type="domain" description="TFIIS N-terminal" evidence="6">
    <location>
        <begin position="104"/>
        <end position="186"/>
    </location>
</feature>
<comment type="subcellular location">
    <subcellularLocation>
        <location evidence="3">Nucleus</location>
    </subcellularLocation>
</comment>
<dbReference type="Proteomes" id="UP001162640">
    <property type="component" value="Unassembled WGS sequence"/>
</dbReference>
<dbReference type="PROSITE" id="PS50102">
    <property type="entry name" value="RRM"/>
    <property type="match status" value="1"/>
</dbReference>
<dbReference type="InterPro" id="IPR012677">
    <property type="entry name" value="Nucleotide-bd_a/b_plait_sf"/>
</dbReference>
<evidence type="ECO:0000313" key="7">
    <source>
        <dbReference type="EMBL" id="GMH73175.1"/>
    </source>
</evidence>
<dbReference type="AlphaFoldDB" id="A0A9W7ECM9"/>
<evidence type="ECO:0000256" key="1">
    <source>
        <dbReference type="ARBA" id="ARBA00022884"/>
    </source>
</evidence>
<evidence type="ECO:0000256" key="4">
    <source>
        <dbReference type="SAM" id="MobiDB-lite"/>
    </source>
</evidence>
<evidence type="ECO:0000259" key="5">
    <source>
        <dbReference type="PROSITE" id="PS50102"/>
    </source>
</evidence>
<dbReference type="InterPro" id="IPR035441">
    <property type="entry name" value="TFIIS/LEDGF_dom_sf"/>
</dbReference>
<evidence type="ECO:0000259" key="6">
    <source>
        <dbReference type="PROSITE" id="PS51319"/>
    </source>
</evidence>
<feature type="compositionally biased region" description="Low complexity" evidence="4">
    <location>
        <begin position="236"/>
        <end position="264"/>
    </location>
</feature>
<feature type="region of interest" description="Disordered" evidence="4">
    <location>
        <begin position="752"/>
        <end position="790"/>
    </location>
</feature>
<dbReference type="Pfam" id="PF08711">
    <property type="entry name" value="Med26"/>
    <property type="match status" value="1"/>
</dbReference>
<dbReference type="SUPFAM" id="SSF54928">
    <property type="entry name" value="RNA-binding domain, RBD"/>
    <property type="match status" value="1"/>
</dbReference>
<dbReference type="Gene3D" id="1.20.930.10">
    <property type="entry name" value="Conserved domain common to transcription factors TFIIS, elongin A, CRSP70"/>
    <property type="match status" value="1"/>
</dbReference>
<dbReference type="InterPro" id="IPR035979">
    <property type="entry name" value="RBD_domain_sf"/>
</dbReference>
<dbReference type="PROSITE" id="PS51319">
    <property type="entry name" value="TFIIS_N"/>
    <property type="match status" value="1"/>
</dbReference>